<evidence type="ECO:0000313" key="1">
    <source>
        <dbReference type="EMBL" id="QCI19529.1"/>
    </source>
</evidence>
<dbReference type="InterPro" id="IPR007215">
    <property type="entry name" value="Sulphur_relay_TusB/DsrH"/>
</dbReference>
<organism evidence="1 2">
    <name type="scientific">Buchnera aphidicola</name>
    <name type="common">Anoecia oenotherae</name>
    <dbReference type="NCBI Taxonomy" id="1241833"/>
    <lineage>
        <taxon>Bacteria</taxon>
        <taxon>Pseudomonadati</taxon>
        <taxon>Pseudomonadota</taxon>
        <taxon>Gammaproteobacteria</taxon>
        <taxon>Enterobacterales</taxon>
        <taxon>Erwiniaceae</taxon>
        <taxon>Buchnera</taxon>
    </lineage>
</organism>
<dbReference type="GO" id="GO:0016740">
    <property type="term" value="F:transferase activity"/>
    <property type="evidence" value="ECO:0007669"/>
    <property type="project" value="UniProtKB-KW"/>
</dbReference>
<sequence>MLHTLMKSPYFIDLDTMFLMVDLNDDIIMLQDGVIFAVDENFVLTYKSYINIIYILKEDLEARGLKNINSSFKVINYIQFVQLTFKHTTQMNW</sequence>
<gene>
    <name evidence="1" type="primary">dsrH</name>
    <name evidence="1" type="ORF">D9V65_02155</name>
</gene>
<proteinExistence type="predicted"/>
<keyword evidence="1" id="KW-0808">Transferase</keyword>
<dbReference type="GO" id="GO:0002143">
    <property type="term" value="P:tRNA wobble position uridine thiolation"/>
    <property type="evidence" value="ECO:0007669"/>
    <property type="project" value="InterPro"/>
</dbReference>
<dbReference type="NCBIfam" id="TIGR03011">
    <property type="entry name" value="sulf_tusB_dsrH"/>
    <property type="match status" value="1"/>
</dbReference>
<keyword evidence="2" id="KW-1185">Reference proteome</keyword>
<dbReference type="EMBL" id="CP033012">
    <property type="protein sequence ID" value="QCI19529.1"/>
    <property type="molecule type" value="Genomic_DNA"/>
</dbReference>
<accession>A0A4D6XVJ2</accession>
<dbReference type="AlphaFoldDB" id="A0A4D6XVJ2"/>
<dbReference type="InterPro" id="IPR027396">
    <property type="entry name" value="DsrEFH-like"/>
</dbReference>
<dbReference type="GO" id="GO:1990228">
    <property type="term" value="C:sulfurtransferase complex"/>
    <property type="evidence" value="ECO:0007669"/>
    <property type="project" value="TreeGrafter"/>
</dbReference>
<dbReference type="SUPFAM" id="SSF75169">
    <property type="entry name" value="DsrEFH-like"/>
    <property type="match status" value="1"/>
</dbReference>
<dbReference type="PANTHER" id="PTHR37526:SF1">
    <property type="entry name" value="PROTEIN TUSB"/>
    <property type="match status" value="1"/>
</dbReference>
<dbReference type="OrthoDB" id="9795117at2"/>
<reference evidence="1 2" key="1">
    <citation type="submission" date="2018-10" db="EMBL/GenBank/DDBJ databases">
        <title>Comparative functional genomics of the obligate endosymbiont Buchnera aphidicola.</title>
        <authorList>
            <person name="Chong R.A."/>
        </authorList>
    </citation>
    <scope>NUCLEOTIDE SEQUENCE [LARGE SCALE GENOMIC DNA]</scope>
    <source>
        <strain evidence="1 2">Aoe</strain>
    </source>
</reference>
<dbReference type="Gene3D" id="3.40.1260.10">
    <property type="entry name" value="DsrEFH-like"/>
    <property type="match status" value="1"/>
</dbReference>
<dbReference type="Pfam" id="PF04077">
    <property type="entry name" value="DsrH"/>
    <property type="match status" value="1"/>
</dbReference>
<dbReference type="Proteomes" id="UP000298677">
    <property type="component" value="Chromosome"/>
</dbReference>
<name>A0A4D6XVJ2_9GAMM</name>
<evidence type="ECO:0000313" key="2">
    <source>
        <dbReference type="Proteomes" id="UP000298677"/>
    </source>
</evidence>
<dbReference type="PANTHER" id="PTHR37526">
    <property type="entry name" value="PROTEIN TUSB"/>
    <property type="match status" value="1"/>
</dbReference>
<protein>
    <submittedName>
        <fullName evidence="1">Sulfurtransferase complex subunit TusB</fullName>
    </submittedName>
</protein>